<evidence type="ECO:0000256" key="1">
    <source>
        <dbReference type="ARBA" id="ARBA00022741"/>
    </source>
</evidence>
<protein>
    <submittedName>
        <fullName evidence="4">AAA family ATPase</fullName>
    </submittedName>
</protein>
<proteinExistence type="predicted"/>
<evidence type="ECO:0000259" key="3">
    <source>
        <dbReference type="SMART" id="SM00382"/>
    </source>
</evidence>
<name>A0A833JAS8_9BACT</name>
<feature type="domain" description="AAA+ ATPase" evidence="3">
    <location>
        <begin position="133"/>
        <end position="261"/>
    </location>
</feature>
<gene>
    <name evidence="4" type="ORF">GCL57_12220</name>
</gene>
<comment type="caution">
    <text evidence="4">The sequence shown here is derived from an EMBL/GenBank/DDBJ whole genome shotgun (WGS) entry which is preliminary data.</text>
</comment>
<evidence type="ECO:0000313" key="5">
    <source>
        <dbReference type="Proteomes" id="UP000442694"/>
    </source>
</evidence>
<dbReference type="InterPro" id="IPR003593">
    <property type="entry name" value="AAA+_ATPase"/>
</dbReference>
<accession>A0A833JAS8</accession>
<dbReference type="Proteomes" id="UP000442694">
    <property type="component" value="Unassembled WGS sequence"/>
</dbReference>
<dbReference type="Gene3D" id="3.40.50.300">
    <property type="entry name" value="P-loop containing nucleotide triphosphate hydrolases"/>
    <property type="match status" value="1"/>
</dbReference>
<keyword evidence="2" id="KW-0067">ATP-binding</keyword>
<dbReference type="PANTHER" id="PTHR11638:SF18">
    <property type="entry name" value="HEAT SHOCK PROTEIN 104"/>
    <property type="match status" value="1"/>
</dbReference>
<evidence type="ECO:0000313" key="4">
    <source>
        <dbReference type="EMBL" id="KAB8028483.1"/>
    </source>
</evidence>
<dbReference type="PANTHER" id="PTHR11638">
    <property type="entry name" value="ATP-DEPENDENT CLP PROTEASE"/>
    <property type="match status" value="1"/>
</dbReference>
<dbReference type="Pfam" id="PF00004">
    <property type="entry name" value="AAA"/>
    <property type="match status" value="1"/>
</dbReference>
<dbReference type="EMBL" id="WFLN01000009">
    <property type="protein sequence ID" value="KAB8028483.1"/>
    <property type="molecule type" value="Genomic_DNA"/>
</dbReference>
<dbReference type="CDD" id="cd00009">
    <property type="entry name" value="AAA"/>
    <property type="match status" value="1"/>
</dbReference>
<dbReference type="InterPro" id="IPR003959">
    <property type="entry name" value="ATPase_AAA_core"/>
</dbReference>
<dbReference type="SUPFAM" id="SSF52540">
    <property type="entry name" value="P-loop containing nucleoside triphosphate hydrolases"/>
    <property type="match status" value="1"/>
</dbReference>
<dbReference type="AlphaFoldDB" id="A0A833JAS8"/>
<dbReference type="GO" id="GO:0005524">
    <property type="term" value="F:ATP binding"/>
    <property type="evidence" value="ECO:0007669"/>
    <property type="project" value="UniProtKB-KW"/>
</dbReference>
<dbReference type="GO" id="GO:0034605">
    <property type="term" value="P:cellular response to heat"/>
    <property type="evidence" value="ECO:0007669"/>
    <property type="project" value="TreeGrafter"/>
</dbReference>
<dbReference type="GO" id="GO:0005737">
    <property type="term" value="C:cytoplasm"/>
    <property type="evidence" value="ECO:0007669"/>
    <property type="project" value="TreeGrafter"/>
</dbReference>
<keyword evidence="5" id="KW-1185">Reference proteome</keyword>
<keyword evidence="1" id="KW-0547">Nucleotide-binding</keyword>
<evidence type="ECO:0000256" key="2">
    <source>
        <dbReference type="ARBA" id="ARBA00022840"/>
    </source>
</evidence>
<dbReference type="InterPro" id="IPR050130">
    <property type="entry name" value="ClpA_ClpB"/>
</dbReference>
<dbReference type="SMART" id="SM00382">
    <property type="entry name" value="AAA"/>
    <property type="match status" value="1"/>
</dbReference>
<dbReference type="InterPro" id="IPR027417">
    <property type="entry name" value="P-loop_NTPase"/>
</dbReference>
<sequence>MNLIKYFIEIKKNNNDLMFYNILNLIINKSTPLSSIIHLNRVEPISKQKHNHYLEDLITKNIDNYFDFIQYILDSESDFKTAIDIFNFIKINSEFKNSYLFKYGYKIKNNESSQFIGRDEEIKICRILLNRNYKNNLILIGEPGVGKTSIVAEIAEKSEMDIICVEMNAVIAGTKHRGDFEERITQIIEDSIKFEKILFIDEIHVLMNCSNMEGSISATNILKPYLTKNDFRIIGATTTEESFGIMKDKSFERRFNFFKIPEPSSNILVNIIKENFSDIHSNINDEIILKIFEFLNEIKNKFYPDKLIDFLDLWQAYNAHEKKVVDVNKAINFYQICTNIT</sequence>
<reference evidence="4 5" key="1">
    <citation type="submission" date="2019-10" db="EMBL/GenBank/DDBJ databases">
        <title>New genus of Silvanigrellaceae.</title>
        <authorList>
            <person name="Pitt A."/>
            <person name="Hahn M.W."/>
        </authorList>
    </citation>
    <scope>NUCLEOTIDE SEQUENCE [LARGE SCALE GENOMIC DNA]</scope>
    <source>
        <strain evidence="4 5">33A1-SZDP</strain>
    </source>
</reference>
<organism evidence="4 5">
    <name type="scientific">Fluviispira multicolorata</name>
    <dbReference type="NCBI Taxonomy" id="2654512"/>
    <lineage>
        <taxon>Bacteria</taxon>
        <taxon>Pseudomonadati</taxon>
        <taxon>Bdellovibrionota</taxon>
        <taxon>Oligoflexia</taxon>
        <taxon>Silvanigrellales</taxon>
        <taxon>Silvanigrellaceae</taxon>
        <taxon>Fluviispira</taxon>
    </lineage>
</organism>
<dbReference type="GO" id="GO:0016887">
    <property type="term" value="F:ATP hydrolysis activity"/>
    <property type="evidence" value="ECO:0007669"/>
    <property type="project" value="InterPro"/>
</dbReference>
<dbReference type="RefSeq" id="WP_152213634.1">
    <property type="nucleotide sequence ID" value="NZ_WFLN01000009.1"/>
</dbReference>